<feature type="transmembrane region" description="Helical" evidence="1">
    <location>
        <begin position="109"/>
        <end position="130"/>
    </location>
</feature>
<feature type="transmembrane region" description="Helical" evidence="1">
    <location>
        <begin position="351"/>
        <end position="369"/>
    </location>
</feature>
<keyword evidence="1" id="KW-1133">Transmembrane helix</keyword>
<gene>
    <name evidence="2" type="ORF">IAB08_06670</name>
</gene>
<proteinExistence type="predicted"/>
<dbReference type="EMBL" id="JADIMZ010000100">
    <property type="protein sequence ID" value="MBO8432958.1"/>
    <property type="molecule type" value="Genomic_DNA"/>
</dbReference>
<keyword evidence="1" id="KW-0812">Transmembrane</keyword>
<comment type="caution">
    <text evidence="2">The sequence shown here is derived from an EMBL/GenBank/DDBJ whole genome shotgun (WGS) entry which is preliminary data.</text>
</comment>
<keyword evidence="1" id="KW-0472">Membrane</keyword>
<reference evidence="2" key="2">
    <citation type="journal article" date="2021" name="PeerJ">
        <title>Extensive microbial diversity within the chicken gut microbiome revealed by metagenomics and culture.</title>
        <authorList>
            <person name="Gilroy R."/>
            <person name="Ravi A."/>
            <person name="Getino M."/>
            <person name="Pursley I."/>
            <person name="Horton D.L."/>
            <person name="Alikhan N.F."/>
            <person name="Baker D."/>
            <person name="Gharbi K."/>
            <person name="Hall N."/>
            <person name="Watson M."/>
            <person name="Adriaenssens E.M."/>
            <person name="Foster-Nyarko E."/>
            <person name="Jarju S."/>
            <person name="Secka A."/>
            <person name="Antonio M."/>
            <person name="Oren A."/>
            <person name="Chaudhuri R.R."/>
            <person name="La Ragione R."/>
            <person name="Hildebrand F."/>
            <person name="Pallen M.J."/>
        </authorList>
    </citation>
    <scope>NUCLEOTIDE SEQUENCE</scope>
    <source>
        <strain evidence="2">2889</strain>
    </source>
</reference>
<feature type="transmembrane region" description="Helical" evidence="1">
    <location>
        <begin position="142"/>
        <end position="168"/>
    </location>
</feature>
<protein>
    <recommendedName>
        <fullName evidence="4">Oligosaccharide repeat unit polymerase</fullName>
    </recommendedName>
</protein>
<dbReference type="Proteomes" id="UP000823612">
    <property type="component" value="Unassembled WGS sequence"/>
</dbReference>
<evidence type="ECO:0000313" key="3">
    <source>
        <dbReference type="Proteomes" id="UP000823612"/>
    </source>
</evidence>
<accession>A0A9D9DUJ7</accession>
<evidence type="ECO:0000256" key="1">
    <source>
        <dbReference type="SAM" id="Phobius"/>
    </source>
</evidence>
<evidence type="ECO:0008006" key="4">
    <source>
        <dbReference type="Google" id="ProtNLM"/>
    </source>
</evidence>
<reference evidence="2" key="1">
    <citation type="submission" date="2020-10" db="EMBL/GenBank/DDBJ databases">
        <authorList>
            <person name="Gilroy R."/>
        </authorList>
    </citation>
    <scope>NUCLEOTIDE SEQUENCE</scope>
    <source>
        <strain evidence="2">2889</strain>
    </source>
</reference>
<feature type="transmembrane region" description="Helical" evidence="1">
    <location>
        <begin position="32"/>
        <end position="51"/>
    </location>
</feature>
<sequence>MDGVWLVLMLVFEVVGGCWLDKRLWGNLYTPYFFLSVPYLAVVLFTLLVAGRFGLVPFYYPSLLPWIAGLPLFLVASLVFYGLSRRIQPYPMRLQGKAMMAEVQSALRWKIGLACLIFAVLAVRLIVMLCDKDLPCPVGTECFGALFASYGLWGHLSVIAMALMLFCVVCFENPLKDSQWLLADQNRWLWIAFLLLLLLALVHQVKSWVILPIVAGLLARFISGRTFKWQYLAWILLGGTAVFFLSYIVIYLAGDSMFSSPTFGGQLKEIFGLFVHYVTSGTLGLSLDMQQGVMETTDPHYVLAPFYNVWHILTGQEVVSGYSHDFLNTGLNYTNVRTFFGTIFVYMGRTGLVWISLVFGLVCYLMFWLWKRYGGVVFLCIYGWIAVILCMGWFNLYTQLLTTWEVPFWILVAGLVDRFLLKRVPFLARLRF</sequence>
<feature type="transmembrane region" description="Helical" evidence="1">
    <location>
        <begin position="231"/>
        <end position="253"/>
    </location>
</feature>
<evidence type="ECO:0000313" key="2">
    <source>
        <dbReference type="EMBL" id="MBO8432958.1"/>
    </source>
</evidence>
<organism evidence="2 3">
    <name type="scientific">Candidatus Pullibacteroides excrementavium</name>
    <dbReference type="NCBI Taxonomy" id="2840905"/>
    <lineage>
        <taxon>Bacteria</taxon>
        <taxon>Pseudomonadati</taxon>
        <taxon>Bacteroidota</taxon>
        <taxon>Bacteroidia</taxon>
        <taxon>Bacteroidales</taxon>
        <taxon>Candidatus Pullibacteroides</taxon>
    </lineage>
</organism>
<dbReference type="InterPro" id="IPR045918">
    <property type="entry name" value="DUF6337"/>
</dbReference>
<dbReference type="AlphaFoldDB" id="A0A9D9DUJ7"/>
<dbReference type="Pfam" id="PF19863">
    <property type="entry name" value="DUF6337"/>
    <property type="match status" value="1"/>
</dbReference>
<name>A0A9D9DUJ7_9BACT</name>
<feature type="transmembrane region" description="Helical" evidence="1">
    <location>
        <begin position="63"/>
        <end position="83"/>
    </location>
</feature>
<feature type="transmembrane region" description="Helical" evidence="1">
    <location>
        <begin position="376"/>
        <end position="394"/>
    </location>
</feature>
<feature type="transmembrane region" description="Helical" evidence="1">
    <location>
        <begin position="188"/>
        <end position="219"/>
    </location>
</feature>